<evidence type="ECO:0000313" key="1">
    <source>
        <dbReference type="EMBL" id="KKM91767.1"/>
    </source>
</evidence>
<comment type="caution">
    <text evidence="1">The sequence shown here is derived from an EMBL/GenBank/DDBJ whole genome shotgun (WGS) entry which is preliminary data.</text>
</comment>
<dbReference type="EMBL" id="LAZR01006490">
    <property type="protein sequence ID" value="KKM91767.1"/>
    <property type="molecule type" value="Genomic_DNA"/>
</dbReference>
<dbReference type="AlphaFoldDB" id="A0A0F9PEL4"/>
<proteinExistence type="predicted"/>
<accession>A0A0F9PEL4</accession>
<organism evidence="1">
    <name type="scientific">marine sediment metagenome</name>
    <dbReference type="NCBI Taxonomy" id="412755"/>
    <lineage>
        <taxon>unclassified sequences</taxon>
        <taxon>metagenomes</taxon>
        <taxon>ecological metagenomes</taxon>
    </lineage>
</organism>
<reference evidence="1" key="1">
    <citation type="journal article" date="2015" name="Nature">
        <title>Complex archaea that bridge the gap between prokaryotes and eukaryotes.</title>
        <authorList>
            <person name="Spang A."/>
            <person name="Saw J.H."/>
            <person name="Jorgensen S.L."/>
            <person name="Zaremba-Niedzwiedzka K."/>
            <person name="Martijn J."/>
            <person name="Lind A.E."/>
            <person name="van Eijk R."/>
            <person name="Schleper C."/>
            <person name="Guy L."/>
            <person name="Ettema T.J."/>
        </authorList>
    </citation>
    <scope>NUCLEOTIDE SEQUENCE</scope>
</reference>
<name>A0A0F9PEL4_9ZZZZ</name>
<protein>
    <submittedName>
        <fullName evidence="1">Uncharacterized protein</fullName>
    </submittedName>
</protein>
<sequence>MNEAEVVSRICEHLQNESWQFWIDDHPIHKDLGFQKHCLLIGGVRPDIFGLNDVKQIFAVEVKGSKDYKKAIGQASDFKQFISILQRFDKTEITSKDIIDKLIIEYPNLFLNFFVKPTAKDQVVSMFLSGNKEILTKDYKKTISDFGQYNFFFAFKRHLVHLGILSQENTTFYKKTDDLDLENDYWILGKDILI</sequence>
<gene>
    <name evidence="1" type="ORF">LCGC14_1225290</name>
</gene>